<reference evidence="4" key="1">
    <citation type="submission" date="2016-12" db="EMBL/GenBank/DDBJ databases">
        <title>The genomes of Aspergillus section Nigri reveals drivers in fungal speciation.</title>
        <authorList>
            <consortium name="DOE Joint Genome Institute"/>
            <person name="Vesth T.C."/>
            <person name="Nybo J."/>
            <person name="Theobald S."/>
            <person name="Brandl J."/>
            <person name="Frisvad J.C."/>
            <person name="Nielsen K.F."/>
            <person name="Lyhne E.K."/>
            <person name="Kogle M.E."/>
            <person name="Kuo A."/>
            <person name="Riley R."/>
            <person name="Clum A."/>
            <person name="Nolan M."/>
            <person name="Lipzen A."/>
            <person name="Salamov A."/>
            <person name="Henrissat B."/>
            <person name="Wiebenga A."/>
            <person name="De vries R.P."/>
            <person name="Grigoriev I.V."/>
            <person name="Mortensen U.H."/>
            <person name="Andersen M.R."/>
            <person name="Baker S.E."/>
        </authorList>
    </citation>
    <scope>NUCLEOTIDE SEQUENCE</scope>
    <source>
        <strain evidence="4">IBT 28561</strain>
    </source>
</reference>
<dbReference type="GeneID" id="36542506"/>
<dbReference type="PRINTS" id="PR00421">
    <property type="entry name" value="THIOREDOXIN"/>
</dbReference>
<protein>
    <submittedName>
        <fullName evidence="4">Thioredoxin</fullName>
    </submittedName>
</protein>
<dbReference type="CDD" id="cd02947">
    <property type="entry name" value="TRX_family"/>
    <property type="match status" value="1"/>
</dbReference>
<evidence type="ECO:0000259" key="3">
    <source>
        <dbReference type="PROSITE" id="PS51352"/>
    </source>
</evidence>
<keyword evidence="2" id="KW-1015">Disulfide bond</keyword>
<gene>
    <name evidence="4" type="ORF">P168DRAFT_266575</name>
</gene>
<evidence type="ECO:0000313" key="5">
    <source>
        <dbReference type="Proteomes" id="UP000234254"/>
    </source>
</evidence>
<dbReference type="Proteomes" id="UP000234254">
    <property type="component" value="Unassembled WGS sequence"/>
</dbReference>
<dbReference type="InterPro" id="IPR036249">
    <property type="entry name" value="Thioredoxin-like_sf"/>
</dbReference>
<accession>A0A2I1D7G4</accession>
<dbReference type="EMBL" id="MSFM01000004">
    <property type="protein sequence ID" value="PKY05820.1"/>
    <property type="molecule type" value="Genomic_DNA"/>
</dbReference>
<sequence>MELSKVLIIVAIYVAIRFYFSRRNSNSGASMAHGKVIEVDNPVIFKALTSSGPVVVDFFATWCGPCKAVAPVVGKLSETYSDVRFIQVDVDKLKSIATELEVRAMPTFVLFKDGKALENRVVGGNMKELEEGIKGIRS</sequence>
<dbReference type="PROSITE" id="PS00194">
    <property type="entry name" value="THIOREDOXIN_1"/>
    <property type="match status" value="1"/>
</dbReference>
<dbReference type="Gene3D" id="3.40.30.10">
    <property type="entry name" value="Glutaredoxin"/>
    <property type="match status" value="1"/>
</dbReference>
<dbReference type="FunFam" id="3.40.30.10:FF:000245">
    <property type="entry name" value="Thioredoxin"/>
    <property type="match status" value="1"/>
</dbReference>
<evidence type="ECO:0000256" key="2">
    <source>
        <dbReference type="ARBA" id="ARBA00023157"/>
    </source>
</evidence>
<dbReference type="AlphaFoldDB" id="A0A2I1D7G4"/>
<dbReference type="VEuPathDB" id="FungiDB:P168DRAFT_266575"/>
<dbReference type="SUPFAM" id="SSF52833">
    <property type="entry name" value="Thioredoxin-like"/>
    <property type="match status" value="1"/>
</dbReference>
<comment type="similarity">
    <text evidence="1">Belongs to the thioredoxin family.</text>
</comment>
<feature type="domain" description="Thioredoxin" evidence="3">
    <location>
        <begin position="18"/>
        <end position="138"/>
    </location>
</feature>
<proteinExistence type="inferred from homology"/>
<dbReference type="RefSeq" id="XP_024694414.1">
    <property type="nucleotide sequence ID" value="XM_024834982.1"/>
</dbReference>
<comment type="caution">
    <text evidence="4">The sequence shown here is derived from an EMBL/GenBank/DDBJ whole genome shotgun (WGS) entry which is preliminary data.</text>
</comment>
<evidence type="ECO:0000313" key="4">
    <source>
        <dbReference type="EMBL" id="PKY05820.1"/>
    </source>
</evidence>
<evidence type="ECO:0000256" key="1">
    <source>
        <dbReference type="ARBA" id="ARBA00008987"/>
    </source>
</evidence>
<dbReference type="OrthoDB" id="10263751at2759"/>
<organism evidence="4 5">
    <name type="scientific">Aspergillus campestris (strain IBT 28561)</name>
    <dbReference type="NCBI Taxonomy" id="1392248"/>
    <lineage>
        <taxon>Eukaryota</taxon>
        <taxon>Fungi</taxon>
        <taxon>Dikarya</taxon>
        <taxon>Ascomycota</taxon>
        <taxon>Pezizomycotina</taxon>
        <taxon>Eurotiomycetes</taxon>
        <taxon>Eurotiomycetidae</taxon>
        <taxon>Eurotiales</taxon>
        <taxon>Aspergillaceae</taxon>
        <taxon>Aspergillus</taxon>
        <taxon>Aspergillus subgen. Circumdati</taxon>
    </lineage>
</organism>
<dbReference type="PANTHER" id="PTHR46115">
    <property type="entry name" value="THIOREDOXIN-LIKE PROTEIN 1"/>
    <property type="match status" value="1"/>
</dbReference>
<dbReference type="InterPro" id="IPR017937">
    <property type="entry name" value="Thioredoxin_CS"/>
</dbReference>
<dbReference type="Pfam" id="PF00085">
    <property type="entry name" value="Thioredoxin"/>
    <property type="match status" value="1"/>
</dbReference>
<dbReference type="InterPro" id="IPR013766">
    <property type="entry name" value="Thioredoxin_domain"/>
</dbReference>
<dbReference type="PROSITE" id="PS51352">
    <property type="entry name" value="THIOREDOXIN_2"/>
    <property type="match status" value="1"/>
</dbReference>
<keyword evidence="5" id="KW-1185">Reference proteome</keyword>
<name>A0A2I1D7G4_ASPC2</name>